<dbReference type="EMBL" id="BONX01000018">
    <property type="protein sequence ID" value="GIG96189.1"/>
    <property type="molecule type" value="Genomic_DNA"/>
</dbReference>
<organism evidence="2 3">
    <name type="scientific">Plantactinospora mayteni</name>
    <dbReference type="NCBI Taxonomy" id="566021"/>
    <lineage>
        <taxon>Bacteria</taxon>
        <taxon>Bacillati</taxon>
        <taxon>Actinomycetota</taxon>
        <taxon>Actinomycetes</taxon>
        <taxon>Micromonosporales</taxon>
        <taxon>Micromonosporaceae</taxon>
        <taxon>Plantactinospora</taxon>
    </lineage>
</organism>
<evidence type="ECO:0000313" key="2">
    <source>
        <dbReference type="EMBL" id="GIG96189.1"/>
    </source>
</evidence>
<reference evidence="2 3" key="1">
    <citation type="submission" date="2021-01" db="EMBL/GenBank/DDBJ databases">
        <title>Whole genome shotgun sequence of Plantactinospora mayteni NBRC 109088.</title>
        <authorList>
            <person name="Komaki H."/>
            <person name="Tamura T."/>
        </authorList>
    </citation>
    <scope>NUCLEOTIDE SEQUENCE [LARGE SCALE GENOMIC DNA]</scope>
    <source>
        <strain evidence="2 3">NBRC 109088</strain>
    </source>
</reference>
<feature type="region of interest" description="Disordered" evidence="1">
    <location>
        <begin position="144"/>
        <end position="182"/>
    </location>
</feature>
<protein>
    <recommendedName>
        <fullName evidence="4">Lipoprotein</fullName>
    </recommendedName>
</protein>
<proteinExistence type="predicted"/>
<evidence type="ECO:0000256" key="1">
    <source>
        <dbReference type="SAM" id="MobiDB-lite"/>
    </source>
</evidence>
<dbReference type="Proteomes" id="UP000621500">
    <property type="component" value="Unassembled WGS sequence"/>
</dbReference>
<feature type="region of interest" description="Disordered" evidence="1">
    <location>
        <begin position="34"/>
        <end position="64"/>
    </location>
</feature>
<accession>A0ABQ4ENG6</accession>
<evidence type="ECO:0000313" key="3">
    <source>
        <dbReference type="Proteomes" id="UP000621500"/>
    </source>
</evidence>
<evidence type="ECO:0008006" key="4">
    <source>
        <dbReference type="Google" id="ProtNLM"/>
    </source>
</evidence>
<comment type="caution">
    <text evidence="2">The sequence shown here is derived from an EMBL/GenBank/DDBJ whole genome shotgun (WGS) entry which is preliminary data.</text>
</comment>
<sequence length="346" mass="38313">MLTGCTDETGPEPPAPVVTAEEFEQRLTEHLSRAVSGALEPEAQATPPSHSRTVGCADLPEGGPTWGVRPRAELAVSAGEKAEKYLDDVEMWMLREGFAEHDKRWRVGTPADVREVTATHEDGTQLLMEMARDSGRFTVAVTGPCTWPPDRPGGPPASGRLPPLAPPSGPTQTRNEDSADPCRSPKLYVYNLTSRPFAGRGPHLMALVGYPDEREMEYAEVLLPREWEPRYEPGTSDRDLDQVQLFVCVRVTATKDSRKDVTCNYASEQAAPGGGRPFTFDLFESVYHVTVREARSGRMVSEFIVPGRQGAEDSCPYRMNYNRKLARGIDEAAFQKRLRPLAEARR</sequence>
<feature type="compositionally biased region" description="Pro residues" evidence="1">
    <location>
        <begin position="146"/>
        <end position="155"/>
    </location>
</feature>
<gene>
    <name evidence="2" type="ORF">Pma05_27620</name>
</gene>
<keyword evidence="3" id="KW-1185">Reference proteome</keyword>
<name>A0ABQ4ENG6_9ACTN</name>